<dbReference type="OrthoDB" id="9803476at2"/>
<gene>
    <name evidence="3" type="ORF">EHQ64_20090</name>
</gene>
<proteinExistence type="inferred from homology"/>
<evidence type="ECO:0000256" key="1">
    <source>
        <dbReference type="ARBA" id="ARBA00006817"/>
    </source>
</evidence>
<comment type="similarity">
    <text evidence="1">Belongs to the AHA1 family.</text>
</comment>
<dbReference type="Gene3D" id="3.30.530.20">
    <property type="match status" value="1"/>
</dbReference>
<keyword evidence="4" id="KW-1185">Reference proteome</keyword>
<dbReference type="InterPro" id="IPR023393">
    <property type="entry name" value="START-like_dom_sf"/>
</dbReference>
<organism evidence="3 4">
    <name type="scientific">Leptospira sarikeiensis</name>
    <dbReference type="NCBI Taxonomy" id="2484943"/>
    <lineage>
        <taxon>Bacteria</taxon>
        <taxon>Pseudomonadati</taxon>
        <taxon>Spirochaetota</taxon>
        <taxon>Spirochaetia</taxon>
        <taxon>Leptospirales</taxon>
        <taxon>Leptospiraceae</taxon>
        <taxon>Leptospira</taxon>
    </lineage>
</organism>
<reference evidence="3" key="1">
    <citation type="journal article" date="2019" name="PLoS Negl. Trop. Dis.">
        <title>Revisiting the worldwide diversity of Leptospira species in the environment.</title>
        <authorList>
            <person name="Vincent A.T."/>
            <person name="Schiettekatte O."/>
            <person name="Bourhy P."/>
            <person name="Veyrier F.J."/>
            <person name="Picardeau M."/>
        </authorList>
    </citation>
    <scope>NUCLEOTIDE SEQUENCE [LARGE SCALE GENOMIC DNA]</scope>
    <source>
        <strain evidence="3">201702455</strain>
    </source>
</reference>
<evidence type="ECO:0000259" key="2">
    <source>
        <dbReference type="Pfam" id="PF08327"/>
    </source>
</evidence>
<sequence>MERLKVAHEIFSIEKVYEASAEEVFSAWSSLEARAQWFIGPSGWEVVERKLDFKVGGKEILHGRFENGRETLYRAEFYNIIPNERIVFVYDMHVHKTLHSVSIASVELESVDPKNTRLKFTEQVAFLDDTVGSAGVASRKEGTSVILDRLTIFLESK</sequence>
<dbReference type="SUPFAM" id="SSF55961">
    <property type="entry name" value="Bet v1-like"/>
    <property type="match status" value="1"/>
</dbReference>
<dbReference type="Proteomes" id="UP000297762">
    <property type="component" value="Unassembled WGS sequence"/>
</dbReference>
<protein>
    <submittedName>
        <fullName evidence="3">ATPase</fullName>
    </submittedName>
</protein>
<dbReference type="InterPro" id="IPR013538">
    <property type="entry name" value="ASHA1/2-like_C"/>
</dbReference>
<evidence type="ECO:0000313" key="4">
    <source>
        <dbReference type="Proteomes" id="UP000297762"/>
    </source>
</evidence>
<name>A0A4R9JXC3_9LEPT</name>
<comment type="caution">
    <text evidence="3">The sequence shown here is derived from an EMBL/GenBank/DDBJ whole genome shotgun (WGS) entry which is preliminary data.</text>
</comment>
<dbReference type="EMBL" id="RQGF01000043">
    <property type="protein sequence ID" value="TGL57693.1"/>
    <property type="molecule type" value="Genomic_DNA"/>
</dbReference>
<dbReference type="Pfam" id="PF08327">
    <property type="entry name" value="AHSA1"/>
    <property type="match status" value="1"/>
</dbReference>
<dbReference type="RefSeq" id="WP_135651591.1">
    <property type="nucleotide sequence ID" value="NZ_RQGF01000043.1"/>
</dbReference>
<feature type="domain" description="Activator of Hsp90 ATPase homologue 1/2-like C-terminal" evidence="2">
    <location>
        <begin position="19"/>
        <end position="154"/>
    </location>
</feature>
<dbReference type="AlphaFoldDB" id="A0A4R9JXC3"/>
<evidence type="ECO:0000313" key="3">
    <source>
        <dbReference type="EMBL" id="TGL57693.1"/>
    </source>
</evidence>
<accession>A0A4R9JXC3</accession>